<evidence type="ECO:0000313" key="2">
    <source>
        <dbReference type="Proteomes" id="UP001317259"/>
    </source>
</evidence>
<reference evidence="1 2" key="1">
    <citation type="submission" date="2022-04" db="EMBL/GenBank/DDBJ databases">
        <title>Genome draft of Actinomadura sp. ATCC 31491.</title>
        <authorList>
            <person name="Shi X."/>
            <person name="Du Y."/>
        </authorList>
    </citation>
    <scope>NUCLEOTIDE SEQUENCE [LARGE SCALE GENOMIC DNA]</scope>
    <source>
        <strain evidence="1 2">ATCC 31491</strain>
    </source>
</reference>
<organism evidence="1 2">
    <name type="scientific">Actinomadura luzonensis</name>
    <dbReference type="NCBI Taxonomy" id="2805427"/>
    <lineage>
        <taxon>Bacteria</taxon>
        <taxon>Bacillati</taxon>
        <taxon>Actinomycetota</taxon>
        <taxon>Actinomycetes</taxon>
        <taxon>Streptosporangiales</taxon>
        <taxon>Thermomonosporaceae</taxon>
        <taxon>Actinomadura</taxon>
    </lineage>
</organism>
<name>A0ABT0G544_9ACTN</name>
<sequence length="83" mass="8713">MTADVCDVCSLPDPYNGAGDGIGSCYCPRGDCGEPDWSVFCTCPAEDDGPACWEPKPGGGVRCGLDVDHEGEHRFTIWTGADA</sequence>
<keyword evidence="2" id="KW-1185">Reference proteome</keyword>
<gene>
    <name evidence="1" type="ORF">MF672_038940</name>
</gene>
<evidence type="ECO:0008006" key="3">
    <source>
        <dbReference type="Google" id="ProtNLM"/>
    </source>
</evidence>
<protein>
    <recommendedName>
        <fullName evidence="3">EGF-like domain-containing protein</fullName>
    </recommendedName>
</protein>
<proteinExistence type="predicted"/>
<evidence type="ECO:0000313" key="1">
    <source>
        <dbReference type="EMBL" id="MCK2219731.1"/>
    </source>
</evidence>
<dbReference type="RefSeq" id="WP_242375254.1">
    <property type="nucleotide sequence ID" value="NZ_JAKRKC020000002.1"/>
</dbReference>
<comment type="caution">
    <text evidence="1">The sequence shown here is derived from an EMBL/GenBank/DDBJ whole genome shotgun (WGS) entry which is preliminary data.</text>
</comment>
<accession>A0ABT0G544</accession>
<dbReference type="EMBL" id="JAKRKC020000002">
    <property type="protein sequence ID" value="MCK2219731.1"/>
    <property type="molecule type" value="Genomic_DNA"/>
</dbReference>
<dbReference type="Proteomes" id="UP001317259">
    <property type="component" value="Unassembled WGS sequence"/>
</dbReference>